<dbReference type="Proteomes" id="UP000712600">
    <property type="component" value="Unassembled WGS sequence"/>
</dbReference>
<dbReference type="InterPro" id="IPR016024">
    <property type="entry name" value="ARM-type_fold"/>
</dbReference>
<dbReference type="InterPro" id="IPR036273">
    <property type="entry name" value="CRAL/TRIO_N_dom_sf"/>
</dbReference>
<dbReference type="PANTHER" id="PTHR10527">
    <property type="entry name" value="IMPORTIN BETA"/>
    <property type="match status" value="1"/>
</dbReference>
<evidence type="ECO:0000256" key="4">
    <source>
        <dbReference type="ARBA" id="ARBA00022737"/>
    </source>
</evidence>
<accession>A0A8S9RVM5</accession>
<keyword evidence="5" id="KW-0653">Protein transport</keyword>
<sequence length="740" mass="83976">AKRYFDPGGPTLGQAVGLQEHHGGVIVMMKSQWSHALDNDKYGGSDNTAEETCQLDHRSSHKFYEYRGGRIDKLKRKGSTFYALWHERNTRRVAEAPQTTGRLIIFLDRMIRNKISSLRRRTGNNYEKAMEIWIEEINGNHAAIPRFPIKCAYQAGEDSGAIARKKHLQQFLQLGKDHQPADSRQLAGRLLKNSLDAGIKKDDLVREWLAVEPDVALKSQIKELLLETLGSSLLEARHTSAQAIAMDGSLPHLKQSTLVILGYVCAETFHHLKQDEVDSVLAVILQGMNQSENTAEWTTLTSSMWYARGHFPRRQRSGKLLSNALCPLRQSTTKFRRNTRKDLDESPDSGDSSSPQFIKKALPHLVPMLLGKLRKPEEGKDHSGDVLRISMTTRKCLCLVSRTDGDEIVHIAIPFILENILEIGSWRHREAAISAFESILDGSTINKLSPHVTGLLRFLLPTIKDENKDESVYNEPNVPETTQSQIEEFQQHHRVTGLDNSVSASQQPKVIEKLTVLKKKSLIELMPLNILEIGSWRHREAAISAFESILDGSTINKLSPHVTGLLRFLLPTIKDENKDESVYNEPNVPETIEEFQQHHRVTGLDNSVSASQQPKVIEKLTVLKKKSLIELMPLVRGHLNSNGELEKEMWKIFLLEEEKSQIILMKFLSAKDFSVKKSLKMLKNTLKWRTTMRIKELCQGQSVVDHPTSIFIYGHDREGHAVVYDNVYNDFPKKIFDDRA</sequence>
<evidence type="ECO:0000256" key="5">
    <source>
        <dbReference type="ARBA" id="ARBA00022927"/>
    </source>
</evidence>
<feature type="domain" description="CRAL/TRIO N-terminal" evidence="7">
    <location>
        <begin position="660"/>
        <end position="685"/>
    </location>
</feature>
<evidence type="ECO:0000256" key="1">
    <source>
        <dbReference type="ARBA" id="ARBA00004496"/>
    </source>
</evidence>
<evidence type="ECO:0000313" key="9">
    <source>
        <dbReference type="Proteomes" id="UP000712600"/>
    </source>
</evidence>
<evidence type="ECO:0000256" key="2">
    <source>
        <dbReference type="ARBA" id="ARBA00022448"/>
    </source>
</evidence>
<dbReference type="GO" id="GO:0005737">
    <property type="term" value="C:cytoplasm"/>
    <property type="evidence" value="ECO:0007669"/>
    <property type="project" value="UniProtKB-SubCell"/>
</dbReference>
<dbReference type="SUPFAM" id="SSF46938">
    <property type="entry name" value="CRAL/TRIO N-terminal domain"/>
    <property type="match status" value="1"/>
</dbReference>
<dbReference type="SMART" id="SM01100">
    <property type="entry name" value="CRAL_TRIO_N"/>
    <property type="match status" value="1"/>
</dbReference>
<evidence type="ECO:0000313" key="8">
    <source>
        <dbReference type="EMBL" id="KAF3584252.1"/>
    </source>
</evidence>
<organism evidence="8 9">
    <name type="scientific">Brassica cretica</name>
    <name type="common">Mustard</name>
    <dbReference type="NCBI Taxonomy" id="69181"/>
    <lineage>
        <taxon>Eukaryota</taxon>
        <taxon>Viridiplantae</taxon>
        <taxon>Streptophyta</taxon>
        <taxon>Embryophyta</taxon>
        <taxon>Tracheophyta</taxon>
        <taxon>Spermatophyta</taxon>
        <taxon>Magnoliopsida</taxon>
        <taxon>eudicotyledons</taxon>
        <taxon>Gunneridae</taxon>
        <taxon>Pentapetalae</taxon>
        <taxon>rosids</taxon>
        <taxon>malvids</taxon>
        <taxon>Brassicales</taxon>
        <taxon>Brassicaceae</taxon>
        <taxon>Brassiceae</taxon>
        <taxon>Brassica</taxon>
    </lineage>
</organism>
<dbReference type="Gene3D" id="3.40.525.10">
    <property type="entry name" value="CRAL-TRIO lipid binding domain"/>
    <property type="match status" value="1"/>
</dbReference>
<keyword evidence="2" id="KW-0813">Transport</keyword>
<evidence type="ECO:0000256" key="6">
    <source>
        <dbReference type="SAM" id="MobiDB-lite"/>
    </source>
</evidence>
<comment type="caution">
    <text evidence="8">The sequence shown here is derived from an EMBL/GenBank/DDBJ whole genome shotgun (WGS) entry which is preliminary data.</text>
</comment>
<dbReference type="InterPro" id="IPR011074">
    <property type="entry name" value="CRAL/TRIO_N_dom"/>
</dbReference>
<evidence type="ECO:0000256" key="3">
    <source>
        <dbReference type="ARBA" id="ARBA00022490"/>
    </source>
</evidence>
<dbReference type="Gene3D" id="1.25.10.10">
    <property type="entry name" value="Leucine-rich Repeat Variant"/>
    <property type="match status" value="3"/>
</dbReference>
<dbReference type="AlphaFoldDB" id="A0A8S9RVM5"/>
<dbReference type="EMBL" id="QGKX02000088">
    <property type="protein sequence ID" value="KAF3584252.1"/>
    <property type="molecule type" value="Genomic_DNA"/>
</dbReference>
<dbReference type="InterPro" id="IPR011989">
    <property type="entry name" value="ARM-like"/>
</dbReference>
<evidence type="ECO:0000259" key="7">
    <source>
        <dbReference type="SMART" id="SM01100"/>
    </source>
</evidence>
<feature type="region of interest" description="Disordered" evidence="6">
    <location>
        <begin position="336"/>
        <end position="355"/>
    </location>
</feature>
<name>A0A8S9RVM5_BRACR</name>
<reference evidence="8" key="1">
    <citation type="submission" date="2019-12" db="EMBL/GenBank/DDBJ databases">
        <title>Genome sequencing and annotation of Brassica cretica.</title>
        <authorList>
            <person name="Studholme D.J."/>
            <person name="Sarris P."/>
        </authorList>
    </citation>
    <scope>NUCLEOTIDE SEQUENCE</scope>
    <source>
        <strain evidence="8">PFS-109/04</strain>
        <tissue evidence="8">Leaf</tissue>
    </source>
</reference>
<keyword evidence="3" id="KW-0963">Cytoplasm</keyword>
<keyword evidence="4" id="KW-0677">Repeat</keyword>
<comment type="subcellular location">
    <subcellularLocation>
        <location evidence="1">Cytoplasm</location>
    </subcellularLocation>
</comment>
<gene>
    <name evidence="8" type="ORF">F2Q69_00032228</name>
</gene>
<dbReference type="GO" id="GO:0006606">
    <property type="term" value="P:protein import into nucleus"/>
    <property type="evidence" value="ECO:0007669"/>
    <property type="project" value="InterPro"/>
</dbReference>
<dbReference type="InterPro" id="IPR036865">
    <property type="entry name" value="CRAL-TRIO_dom_sf"/>
</dbReference>
<proteinExistence type="predicted"/>
<feature type="non-terminal residue" evidence="8">
    <location>
        <position position="1"/>
    </location>
</feature>
<dbReference type="SUPFAM" id="SSF48371">
    <property type="entry name" value="ARM repeat"/>
    <property type="match status" value="1"/>
</dbReference>
<protein>
    <recommendedName>
        <fullName evidence="7">CRAL/TRIO N-terminal domain-containing protein</fullName>
    </recommendedName>
</protein>
<dbReference type="InterPro" id="IPR040122">
    <property type="entry name" value="Importin_beta"/>
</dbReference>